<reference evidence="2 3" key="1">
    <citation type="journal article" date="2020" name="ISME J.">
        <title>Comparative genomics reveals insights into cyanobacterial evolution and habitat adaptation.</title>
        <authorList>
            <person name="Chen M.Y."/>
            <person name="Teng W.K."/>
            <person name="Zhao L."/>
            <person name="Hu C.X."/>
            <person name="Zhou Y.K."/>
            <person name="Han B.P."/>
            <person name="Song L.R."/>
            <person name="Shu W.S."/>
        </authorList>
    </citation>
    <scope>NUCLEOTIDE SEQUENCE [LARGE SCALE GENOMIC DNA]</scope>
    <source>
        <strain evidence="2 3">FACHB-362</strain>
    </source>
</reference>
<feature type="domain" description="HEPN AbiU2-like" evidence="1">
    <location>
        <begin position="51"/>
        <end position="193"/>
    </location>
</feature>
<dbReference type="Proteomes" id="UP000660381">
    <property type="component" value="Unassembled WGS sequence"/>
</dbReference>
<evidence type="ECO:0000313" key="2">
    <source>
        <dbReference type="EMBL" id="MBD2694230.1"/>
    </source>
</evidence>
<dbReference type="EMBL" id="JACJTQ010000042">
    <property type="protein sequence ID" value="MBD2694230.1"/>
    <property type="molecule type" value="Genomic_DNA"/>
</dbReference>
<sequence>MSFQSDYEAYVQRLNSIVYESLTLKMGCYQYLKETLHSGDRKVLEAFPLMPILTEALHIDIVITLSKLLEGKIKPDDKRKKRSDRNFIHFINFVSSNRKKLLWRGEEIPSKIIEEHDKQLNDCGAMRHKLLQQRDQYFAHFDKEYFLEPNLILEDFPDSYLEIVELIGVIQGIIGDHMKGIYGYQSISLDDLSYIGTERMIEFLCQASDSFNKKYRQSSNQDIYPDI</sequence>
<keyword evidence="3" id="KW-1185">Reference proteome</keyword>
<comment type="caution">
    <text evidence="2">The sequence shown here is derived from an EMBL/GenBank/DDBJ whole genome shotgun (WGS) entry which is preliminary data.</text>
</comment>
<dbReference type="Pfam" id="PF18734">
    <property type="entry name" value="HEPN_AbiU2"/>
    <property type="match status" value="1"/>
</dbReference>
<dbReference type="InterPro" id="IPR040704">
    <property type="entry name" value="HEPN_AbiU2"/>
</dbReference>
<evidence type="ECO:0000313" key="3">
    <source>
        <dbReference type="Proteomes" id="UP000660381"/>
    </source>
</evidence>
<proteinExistence type="predicted"/>
<name>A0ABR8J9F5_9NOST</name>
<accession>A0ABR8J9F5</accession>
<gene>
    <name evidence="2" type="ORF">H6G68_21180</name>
</gene>
<evidence type="ECO:0000259" key="1">
    <source>
        <dbReference type="Pfam" id="PF18734"/>
    </source>
</evidence>
<organism evidence="2 3">
    <name type="scientific">Anabaena catenula FACHB-362</name>
    <dbReference type="NCBI Taxonomy" id="2692877"/>
    <lineage>
        <taxon>Bacteria</taxon>
        <taxon>Bacillati</taxon>
        <taxon>Cyanobacteriota</taxon>
        <taxon>Cyanophyceae</taxon>
        <taxon>Nostocales</taxon>
        <taxon>Nostocaceae</taxon>
        <taxon>Anabaena</taxon>
    </lineage>
</organism>
<dbReference type="RefSeq" id="WP_190908413.1">
    <property type="nucleotide sequence ID" value="NZ_JACJTQ010000042.1"/>
</dbReference>
<protein>
    <recommendedName>
        <fullName evidence="1">HEPN AbiU2-like domain-containing protein</fullName>
    </recommendedName>
</protein>